<evidence type="ECO:0000313" key="4">
    <source>
        <dbReference type="EMBL" id="QJI01159.1"/>
    </source>
</evidence>
<organism evidence="3">
    <name type="scientific">viral metagenome</name>
    <dbReference type="NCBI Taxonomy" id="1070528"/>
    <lineage>
        <taxon>unclassified sequences</taxon>
        <taxon>metagenomes</taxon>
        <taxon>organismal metagenomes</taxon>
    </lineage>
</organism>
<proteinExistence type="predicted"/>
<dbReference type="SUPFAM" id="SSF81901">
    <property type="entry name" value="HCP-like"/>
    <property type="match status" value="1"/>
</dbReference>
<evidence type="ECO:0000313" key="3">
    <source>
        <dbReference type="EMBL" id="QJA78393.1"/>
    </source>
</evidence>
<dbReference type="InterPro" id="IPR011990">
    <property type="entry name" value="TPR-like_helical_dom_sf"/>
</dbReference>
<keyword evidence="1" id="KW-0812">Transmembrane</keyword>
<feature type="transmembrane region" description="Helical" evidence="1">
    <location>
        <begin position="17"/>
        <end position="35"/>
    </location>
</feature>
<evidence type="ECO:0000313" key="2">
    <source>
        <dbReference type="EMBL" id="QJA64346.1"/>
    </source>
</evidence>
<name>A0A6M3K9B1_9ZZZZ</name>
<protein>
    <submittedName>
        <fullName evidence="3">Putative sel1 repeat family protein</fullName>
    </submittedName>
</protein>
<keyword evidence="1" id="KW-0472">Membrane</keyword>
<reference evidence="3" key="1">
    <citation type="submission" date="2020-03" db="EMBL/GenBank/DDBJ databases">
        <title>The deep terrestrial virosphere.</title>
        <authorList>
            <person name="Holmfeldt K."/>
            <person name="Nilsson E."/>
            <person name="Simone D."/>
            <person name="Lopez-Fernandez M."/>
            <person name="Wu X."/>
            <person name="de Brujin I."/>
            <person name="Lundin D."/>
            <person name="Andersson A."/>
            <person name="Bertilsson S."/>
            <person name="Dopson M."/>
        </authorList>
    </citation>
    <scope>NUCLEOTIDE SEQUENCE</scope>
    <source>
        <strain evidence="3">MM415A01074</strain>
        <strain evidence="2">MM415B00505</strain>
        <strain evidence="4">TM448B02314</strain>
    </source>
</reference>
<evidence type="ECO:0000256" key="1">
    <source>
        <dbReference type="SAM" id="Phobius"/>
    </source>
</evidence>
<keyword evidence="1" id="KW-1133">Transmembrane helix</keyword>
<dbReference type="EMBL" id="MT144901">
    <property type="protein sequence ID" value="QJI01159.1"/>
    <property type="molecule type" value="Genomic_DNA"/>
</dbReference>
<sequence>MAVCAAQRKSRYKKIEGIVFIFIIIGVIAWGISGIPEAKRAFVDNEYEQAEANGDYLRLANMHFVGWGTGIVDKDEALKWFKKAARDGSRSAAEILCNEYQICEEKENAR</sequence>
<dbReference type="EMBL" id="MT141518">
    <property type="protein sequence ID" value="QJA64346.1"/>
    <property type="molecule type" value="Genomic_DNA"/>
</dbReference>
<dbReference type="Gene3D" id="1.25.40.10">
    <property type="entry name" value="Tetratricopeptide repeat domain"/>
    <property type="match status" value="1"/>
</dbReference>
<gene>
    <name evidence="3" type="ORF">MM415A01074_0017</name>
    <name evidence="2" type="ORF">MM415B00505_0010</name>
    <name evidence="4" type="ORF">TM448B02314_0011</name>
</gene>
<accession>A0A6M3K9B1</accession>
<dbReference type="AlphaFoldDB" id="A0A6M3K9B1"/>
<dbReference type="EMBL" id="MT142334">
    <property type="protein sequence ID" value="QJA78393.1"/>
    <property type="molecule type" value="Genomic_DNA"/>
</dbReference>